<evidence type="ECO:0000313" key="25">
    <source>
        <dbReference type="EMBL" id="KAK2572182.1"/>
    </source>
</evidence>
<feature type="chain" id="PRO_5042089715" description="protein-lysine 6-oxidase" evidence="22">
    <location>
        <begin position="31"/>
        <end position="765"/>
    </location>
</feature>
<dbReference type="Gene3D" id="2.10.10.10">
    <property type="entry name" value="Fibronectin, type II, collagen-binding"/>
    <property type="match status" value="1"/>
</dbReference>
<proteinExistence type="inferred from homology"/>
<comment type="similarity">
    <text evidence="4">Belongs to the lysyl oxidase family.</text>
</comment>
<evidence type="ECO:0000256" key="20">
    <source>
        <dbReference type="PROSITE-ProRule" id="PRU00196"/>
    </source>
</evidence>
<feature type="signal peptide" evidence="22">
    <location>
        <begin position="1"/>
        <end position="30"/>
    </location>
</feature>
<feature type="disulfide bond" evidence="20">
    <location>
        <begin position="237"/>
        <end position="247"/>
    </location>
</feature>
<dbReference type="InterPro" id="IPR036772">
    <property type="entry name" value="SRCR-like_dom_sf"/>
</dbReference>
<evidence type="ECO:0000256" key="22">
    <source>
        <dbReference type="SAM" id="SignalP"/>
    </source>
</evidence>
<feature type="disulfide bond" evidence="20">
    <location>
        <begin position="104"/>
        <end position="114"/>
    </location>
</feature>
<dbReference type="CDD" id="cd00062">
    <property type="entry name" value="FN2"/>
    <property type="match status" value="1"/>
</dbReference>
<dbReference type="FunFam" id="3.10.250.10:FF:000016">
    <property type="entry name" value="Scavenger receptor cysteine-rich protein type 12"/>
    <property type="match status" value="2"/>
</dbReference>
<dbReference type="InterPro" id="IPR019828">
    <property type="entry name" value="Lysyl_oxidase_CS"/>
</dbReference>
<evidence type="ECO:0000256" key="21">
    <source>
        <dbReference type="PROSITE-ProRule" id="PRU00479"/>
    </source>
</evidence>
<dbReference type="AlphaFoldDB" id="A0AAD9R2Y7"/>
<evidence type="ECO:0000256" key="19">
    <source>
        <dbReference type="ARBA" id="ARBA00047861"/>
    </source>
</evidence>
<evidence type="ECO:0000256" key="7">
    <source>
        <dbReference type="ARBA" id="ARBA00022692"/>
    </source>
</evidence>
<feature type="disulfide bond" evidence="20">
    <location>
        <begin position="412"/>
        <end position="476"/>
    </location>
</feature>
<evidence type="ECO:0000256" key="2">
    <source>
        <dbReference type="ARBA" id="ARBA00004167"/>
    </source>
</evidence>
<evidence type="ECO:0000256" key="18">
    <source>
        <dbReference type="ARBA" id="ARBA00038869"/>
    </source>
</evidence>
<dbReference type="FunFam" id="3.10.250.10:FF:000006">
    <property type="entry name" value="neurotrypsin isoform X2"/>
    <property type="match status" value="1"/>
</dbReference>
<evidence type="ECO:0000256" key="16">
    <source>
        <dbReference type="ARBA" id="ARBA00023157"/>
    </source>
</evidence>
<dbReference type="PANTHER" id="PTHR45817">
    <property type="entry name" value="LYSYL OXIDASE-LIKE-RELATED"/>
    <property type="match status" value="1"/>
</dbReference>
<organism evidence="25 26">
    <name type="scientific">Acropora cervicornis</name>
    <name type="common">Staghorn coral</name>
    <dbReference type="NCBI Taxonomy" id="6130"/>
    <lineage>
        <taxon>Eukaryota</taxon>
        <taxon>Metazoa</taxon>
        <taxon>Cnidaria</taxon>
        <taxon>Anthozoa</taxon>
        <taxon>Hexacorallia</taxon>
        <taxon>Scleractinia</taxon>
        <taxon>Astrocoeniina</taxon>
        <taxon>Acroporidae</taxon>
        <taxon>Acropora</taxon>
    </lineage>
</organism>
<protein>
    <recommendedName>
        <fullName evidence="18">protein-lysine 6-oxidase</fullName>
        <ecNumber evidence="18">1.4.3.13</ecNumber>
    </recommendedName>
</protein>
<evidence type="ECO:0000256" key="11">
    <source>
        <dbReference type="ARBA" id="ARBA00022772"/>
    </source>
</evidence>
<evidence type="ECO:0000256" key="3">
    <source>
        <dbReference type="ARBA" id="ARBA00004239"/>
    </source>
</evidence>
<dbReference type="PROSITE" id="PS00420">
    <property type="entry name" value="SRCR_1"/>
    <property type="match status" value="1"/>
</dbReference>
<dbReference type="Proteomes" id="UP001249851">
    <property type="component" value="Unassembled WGS sequence"/>
</dbReference>
<dbReference type="SUPFAM" id="SSF57440">
    <property type="entry name" value="Kringle-like"/>
    <property type="match status" value="1"/>
</dbReference>
<dbReference type="PROSITE" id="PS00926">
    <property type="entry name" value="LYSYL_OXIDASE"/>
    <property type="match status" value="1"/>
</dbReference>
<reference evidence="25" key="2">
    <citation type="journal article" date="2023" name="Science">
        <title>Genomic signatures of disease resistance in endangered staghorn corals.</title>
        <authorList>
            <person name="Vollmer S.V."/>
            <person name="Selwyn J.D."/>
            <person name="Despard B.A."/>
            <person name="Roesel C.L."/>
        </authorList>
    </citation>
    <scope>NUCLEOTIDE SEQUENCE</scope>
    <source>
        <strain evidence="25">K2</strain>
    </source>
</reference>
<keyword evidence="5" id="KW-0886">LTQ</keyword>
<feature type="disulfide bond" evidence="20">
    <location>
        <begin position="316"/>
        <end position="377"/>
    </location>
</feature>
<comment type="caution">
    <text evidence="21">Lacks conserved residue(s) required for the propagation of feature annotation.</text>
</comment>
<keyword evidence="8" id="KW-0479">Metal-binding</keyword>
<dbReference type="Pfam" id="PF01186">
    <property type="entry name" value="Lysyl_oxidase"/>
    <property type="match status" value="1"/>
</dbReference>
<dbReference type="InterPro" id="IPR001695">
    <property type="entry name" value="Lysyl_oxidase"/>
</dbReference>
<comment type="subcellular location">
    <subcellularLocation>
        <location evidence="2">Membrane</location>
        <topology evidence="2">Single-pass membrane protein</topology>
    </subcellularLocation>
    <subcellularLocation>
        <location evidence="3">Secreted</location>
        <location evidence="3">Extracellular space</location>
    </subcellularLocation>
</comment>
<dbReference type="GO" id="GO:0005615">
    <property type="term" value="C:extracellular space"/>
    <property type="evidence" value="ECO:0007669"/>
    <property type="project" value="TreeGrafter"/>
</dbReference>
<name>A0AAD9R2Y7_ACRCE</name>
<evidence type="ECO:0000256" key="13">
    <source>
        <dbReference type="ARBA" id="ARBA00023002"/>
    </source>
</evidence>
<keyword evidence="11" id="KW-0801">TPQ</keyword>
<keyword evidence="7" id="KW-0812">Transmembrane</keyword>
<evidence type="ECO:0000256" key="6">
    <source>
        <dbReference type="ARBA" id="ARBA00022525"/>
    </source>
</evidence>
<evidence type="ECO:0000259" key="24">
    <source>
        <dbReference type="PROSITE" id="PS51092"/>
    </source>
</evidence>
<evidence type="ECO:0000256" key="10">
    <source>
        <dbReference type="ARBA" id="ARBA00022737"/>
    </source>
</evidence>
<feature type="disulfide bond" evidence="20">
    <location>
        <begin position="456"/>
        <end position="466"/>
    </location>
</feature>
<feature type="domain" description="Fibronectin type-II" evidence="24">
    <location>
        <begin position="709"/>
        <end position="760"/>
    </location>
</feature>
<evidence type="ECO:0000256" key="5">
    <source>
        <dbReference type="ARBA" id="ARBA00022477"/>
    </source>
</evidence>
<dbReference type="EC" id="1.4.3.13" evidence="18"/>
<keyword evidence="15" id="KW-0472">Membrane</keyword>
<evidence type="ECO:0000256" key="12">
    <source>
        <dbReference type="ARBA" id="ARBA00022989"/>
    </source>
</evidence>
<evidence type="ECO:0000256" key="14">
    <source>
        <dbReference type="ARBA" id="ARBA00023008"/>
    </source>
</evidence>
<dbReference type="GO" id="GO:0005507">
    <property type="term" value="F:copper ion binding"/>
    <property type="evidence" value="ECO:0007669"/>
    <property type="project" value="InterPro"/>
</dbReference>
<evidence type="ECO:0000259" key="23">
    <source>
        <dbReference type="PROSITE" id="PS50287"/>
    </source>
</evidence>
<dbReference type="InterPro" id="IPR013806">
    <property type="entry name" value="Kringle-like"/>
</dbReference>
<dbReference type="Pfam" id="PF00040">
    <property type="entry name" value="fn2"/>
    <property type="match status" value="1"/>
</dbReference>
<dbReference type="SMART" id="SM00059">
    <property type="entry name" value="FN2"/>
    <property type="match status" value="1"/>
</dbReference>
<evidence type="ECO:0000256" key="4">
    <source>
        <dbReference type="ARBA" id="ARBA00007492"/>
    </source>
</evidence>
<dbReference type="Pfam" id="PF00530">
    <property type="entry name" value="SRCR"/>
    <property type="match status" value="4"/>
</dbReference>
<feature type="domain" description="SRCR" evidence="23">
    <location>
        <begin position="387"/>
        <end position="488"/>
    </location>
</feature>
<feature type="domain" description="SRCR" evidence="23">
    <location>
        <begin position="34"/>
        <end position="135"/>
    </location>
</feature>
<dbReference type="GO" id="GO:0004720">
    <property type="term" value="F:protein-lysine 6-oxidase activity"/>
    <property type="evidence" value="ECO:0007669"/>
    <property type="project" value="UniProtKB-EC"/>
</dbReference>
<dbReference type="SUPFAM" id="SSF56487">
    <property type="entry name" value="SRCR-like"/>
    <property type="match status" value="4"/>
</dbReference>
<keyword evidence="10" id="KW-0677">Repeat</keyword>
<evidence type="ECO:0000313" key="26">
    <source>
        <dbReference type="Proteomes" id="UP001249851"/>
    </source>
</evidence>
<keyword evidence="6" id="KW-0964">Secreted</keyword>
<dbReference type="Gene3D" id="3.10.250.10">
    <property type="entry name" value="SRCR-like domain"/>
    <property type="match status" value="4"/>
</dbReference>
<dbReference type="GO" id="GO:0016020">
    <property type="term" value="C:membrane"/>
    <property type="evidence" value="ECO:0007669"/>
    <property type="project" value="UniProtKB-SubCell"/>
</dbReference>
<dbReference type="InterPro" id="IPR036943">
    <property type="entry name" value="FN_type2_sf"/>
</dbReference>
<evidence type="ECO:0000256" key="8">
    <source>
        <dbReference type="ARBA" id="ARBA00022723"/>
    </source>
</evidence>
<comment type="cofactor">
    <cofactor evidence="1">
        <name>Cu cation</name>
        <dbReference type="ChEBI" id="CHEBI:23378"/>
    </cofactor>
</comment>
<evidence type="ECO:0000256" key="9">
    <source>
        <dbReference type="ARBA" id="ARBA00022729"/>
    </source>
</evidence>
<keyword evidence="12" id="KW-1133">Transmembrane helix</keyword>
<dbReference type="PANTHER" id="PTHR45817:SF9">
    <property type="entry name" value="SRCR DOMAIN-CONTAINING PROTEIN"/>
    <property type="match status" value="1"/>
</dbReference>
<dbReference type="PROSITE" id="PS51092">
    <property type="entry name" value="FN2_2"/>
    <property type="match status" value="1"/>
</dbReference>
<dbReference type="PROSITE" id="PS50287">
    <property type="entry name" value="SRCR_2"/>
    <property type="match status" value="4"/>
</dbReference>
<dbReference type="InterPro" id="IPR050912">
    <property type="entry name" value="LOX-like_protein"/>
</dbReference>
<evidence type="ECO:0000256" key="1">
    <source>
        <dbReference type="ARBA" id="ARBA00001935"/>
    </source>
</evidence>
<keyword evidence="14" id="KW-0186">Copper</keyword>
<evidence type="ECO:0000256" key="17">
    <source>
        <dbReference type="ARBA" id="ARBA00023180"/>
    </source>
</evidence>
<dbReference type="FunFam" id="3.10.250.10:FF:000011">
    <property type="entry name" value="Scavenger receptor class A member 5"/>
    <property type="match status" value="1"/>
</dbReference>
<dbReference type="InterPro" id="IPR001190">
    <property type="entry name" value="SRCR"/>
</dbReference>
<dbReference type="PRINTS" id="PR00258">
    <property type="entry name" value="SPERACTRCPTR"/>
</dbReference>
<dbReference type="SMART" id="SM00202">
    <property type="entry name" value="SR"/>
    <property type="match status" value="4"/>
</dbReference>
<keyword evidence="17" id="KW-0325">Glycoprotein</keyword>
<feature type="domain" description="SRCR" evidence="23">
    <location>
        <begin position="278"/>
        <end position="378"/>
    </location>
</feature>
<feature type="disulfide bond" evidence="20">
    <location>
        <begin position="347"/>
        <end position="357"/>
    </location>
</feature>
<keyword evidence="26" id="KW-1185">Reference proteome</keyword>
<comment type="caution">
    <text evidence="25">The sequence shown here is derived from an EMBL/GenBank/DDBJ whole genome shotgun (WGS) entry which is preliminary data.</text>
</comment>
<accession>A0AAD9R2Y7</accession>
<dbReference type="EMBL" id="JARQWQ010000004">
    <property type="protein sequence ID" value="KAK2572182.1"/>
    <property type="molecule type" value="Genomic_DNA"/>
</dbReference>
<evidence type="ECO:0000256" key="15">
    <source>
        <dbReference type="ARBA" id="ARBA00023136"/>
    </source>
</evidence>
<comment type="catalytic activity">
    <reaction evidence="19">
        <text>L-lysyl-[protein] + O2 + H2O = (S)-2-amino-6-oxohexanoyl-[protein] + H2O2 + NH4(+)</text>
        <dbReference type="Rhea" id="RHEA:24544"/>
        <dbReference type="Rhea" id="RHEA-COMP:9752"/>
        <dbReference type="Rhea" id="RHEA-COMP:12448"/>
        <dbReference type="ChEBI" id="CHEBI:15377"/>
        <dbReference type="ChEBI" id="CHEBI:15379"/>
        <dbReference type="ChEBI" id="CHEBI:16240"/>
        <dbReference type="ChEBI" id="CHEBI:28938"/>
        <dbReference type="ChEBI" id="CHEBI:29969"/>
        <dbReference type="ChEBI" id="CHEBI:131803"/>
        <dbReference type="EC" id="1.4.3.13"/>
    </reaction>
</comment>
<feature type="domain" description="SRCR" evidence="23">
    <location>
        <begin position="164"/>
        <end position="268"/>
    </location>
</feature>
<keyword evidence="9 22" id="KW-0732">Signal</keyword>
<dbReference type="InterPro" id="IPR000562">
    <property type="entry name" value="FN_type2_dom"/>
</dbReference>
<sequence>MGYRLQTAMYIMANWLCLLGAVLLTEGVEGFIGVRLMGGKHRFEGIVEVEHDGEWRGICDHGWDKHAANVVCRMLGYPGALRYYKGPKPFGRGTTSYWLDDIRCTGDEKSIAQCSHREWGQHNCLAINPASVKCELNAHHKTITPEPVKSAAGQVQKEFLNIDVRLLGPVVDDFISEGIVQVALAGRWGYICPSNWTPVNSYVLCGQLGFPDSEVQHSYSTKIQDLAPVYWLDQVMCRGFESSILSCGHAGWGSSQCMAGTALTIKCVRRGLEKPHGVRLRSGAQVSEGRVEIKFRDAWGTICDDHWTLKEANVVCRSLGYGSAAMATTNAYFGRGIGKIMMDDVYCEGNEKSVMNCRHRGWHKSNCDHYEDAGVICHAPKLQGHEIRLQGGSHPKEGRVEVFHDNKWGSICSDGWGLEEAMTVCRQLNLGFASEAVINDRFHGRDHRVIMSGVTCRVDAISIYNCQHDPWTNTTCSSKGSLAGVVCVDELPDIVPDTEVLQRDMKINSIPLPYLRCPLEENCLSETADYEISDMTYYMRRLLRFSVKTDNVGLADFRPNVPRSKWKWHKCHKHYHSMETFSSYDLIKKDSGQKIAKGHKASFCLEDTNCYEGFDKKFNCSMDGGQGISPGCYDLYGWRIDCQWVDCTDFTHGAFYLRVHINPGNRVAESDFRNNIAKCRVYDYGSWIISNSCAIEDCDSGVDTHGGNSRGNCCEFPFFYNGKLYHDCTTDGFIKRWCSTTFDFRRDGLETKQRDKYLSISCNIA</sequence>
<reference evidence="25" key="1">
    <citation type="journal article" date="2023" name="G3 (Bethesda)">
        <title>Whole genome assembly and annotation of the endangered Caribbean coral Acropora cervicornis.</title>
        <authorList>
            <person name="Selwyn J.D."/>
            <person name="Vollmer S.V."/>
        </authorList>
    </citation>
    <scope>NUCLEOTIDE SEQUENCE</scope>
    <source>
        <strain evidence="25">K2</strain>
    </source>
</reference>
<dbReference type="PRINTS" id="PR00074">
    <property type="entry name" value="LYSYLOXIDASE"/>
</dbReference>
<keyword evidence="13" id="KW-0560">Oxidoreductase</keyword>
<feature type="disulfide bond" evidence="20">
    <location>
        <begin position="303"/>
        <end position="367"/>
    </location>
</feature>
<keyword evidence="16 20" id="KW-1015">Disulfide bond</keyword>
<gene>
    <name evidence="25" type="ORF">P5673_002393</name>
</gene>